<feature type="coiled-coil region" evidence="3">
    <location>
        <begin position="25"/>
        <end position="243"/>
    </location>
</feature>
<evidence type="ECO:0000313" key="6">
    <source>
        <dbReference type="Proteomes" id="UP000472276"/>
    </source>
</evidence>
<proteinExistence type="inferred from homology"/>
<feature type="region of interest" description="Disordered" evidence="4">
    <location>
        <begin position="531"/>
        <end position="562"/>
    </location>
</feature>
<dbReference type="PANTHER" id="PTHR21682">
    <property type="entry name" value="COILED-COIL DOMAIN-CONTAINING PROTEIN 149"/>
    <property type="match status" value="1"/>
</dbReference>
<keyword evidence="6" id="KW-1185">Reference proteome</keyword>
<reference evidence="5" key="1">
    <citation type="submission" date="2025-08" db="UniProtKB">
        <authorList>
            <consortium name="Ensembl"/>
        </authorList>
    </citation>
    <scope>IDENTIFICATION</scope>
</reference>
<keyword evidence="2 3" id="KW-0175">Coiled coil</keyword>
<reference evidence="5" key="2">
    <citation type="submission" date="2025-09" db="UniProtKB">
        <authorList>
            <consortium name="Ensembl"/>
        </authorList>
    </citation>
    <scope>IDENTIFICATION</scope>
</reference>
<evidence type="ECO:0000313" key="5">
    <source>
        <dbReference type="Ensembl" id="ENSOABP00000004721.1"/>
    </source>
</evidence>
<feature type="compositionally biased region" description="Low complexity" evidence="4">
    <location>
        <begin position="531"/>
        <end position="542"/>
    </location>
</feature>
<comment type="similarity">
    <text evidence="1">Belongs to the CCDC149 family.</text>
</comment>
<gene>
    <name evidence="5" type="primary">LOC116334491</name>
</gene>
<feature type="compositionally biased region" description="Polar residues" evidence="4">
    <location>
        <begin position="414"/>
        <end position="443"/>
    </location>
</feature>
<protein>
    <recommendedName>
        <fullName evidence="7">Coiled-coil domain containing 149</fullName>
    </recommendedName>
</protein>
<dbReference type="Proteomes" id="UP000472276">
    <property type="component" value="Unassembled WGS sequence"/>
</dbReference>
<dbReference type="PANTHER" id="PTHR21682:SF2">
    <property type="entry name" value="COILED-COIL DOMAIN-CONTAINING PROTEIN 149"/>
    <property type="match status" value="1"/>
</dbReference>
<evidence type="ECO:0000256" key="3">
    <source>
        <dbReference type="SAM" id="Coils"/>
    </source>
</evidence>
<feature type="compositionally biased region" description="Polar residues" evidence="4">
    <location>
        <begin position="489"/>
        <end position="500"/>
    </location>
</feature>
<evidence type="ECO:0008006" key="7">
    <source>
        <dbReference type="Google" id="ProtNLM"/>
    </source>
</evidence>
<evidence type="ECO:0000256" key="4">
    <source>
        <dbReference type="SAM" id="MobiDB-lite"/>
    </source>
</evidence>
<dbReference type="OMA" id="QDAMDPS"/>
<feature type="compositionally biased region" description="Basic and acidic residues" evidence="4">
    <location>
        <begin position="382"/>
        <end position="396"/>
    </location>
</feature>
<dbReference type="Pfam" id="PF09789">
    <property type="entry name" value="CC149"/>
    <property type="match status" value="1"/>
</dbReference>
<feature type="region of interest" description="Disordered" evidence="4">
    <location>
        <begin position="367"/>
        <end position="515"/>
    </location>
</feature>
<dbReference type="AlphaFoldDB" id="A0A668RWV1"/>
<evidence type="ECO:0000256" key="1">
    <source>
        <dbReference type="ARBA" id="ARBA00005872"/>
    </source>
</evidence>
<evidence type="ECO:0000256" key="2">
    <source>
        <dbReference type="ARBA" id="ARBA00023054"/>
    </source>
</evidence>
<dbReference type="Ensembl" id="ENSOABT00000004895.2">
    <property type="protein sequence ID" value="ENSOABP00000004721.1"/>
    <property type="gene ID" value="ENSOABG00000002707.2"/>
</dbReference>
<name>A0A668RWV1_OREAU</name>
<sequence>MDPSRRSESDWQGLVSEFLVCKRKLESKKEALLILSKELDTCQQERDQYKLMANQLRERHQGLKKKYRELIDGDPSLPPEKRNQVNLAQLLRDSRERNSQLSEEVKELKQRLLEAQGDNKLLRMTITKQRLGDEEVGARHFPAHEREDLVKQLERAREQNEVLENSVKSLTDELQDVRAERDVFQQKAHRLNVEMNHIVGNDDVRILDIDALCMENRYLHERLNQLQEEVNLLKTNLLKYKSALECRKTSKISGKPNSSALTGVLSAKQVKELLLSEENGCSLPVTPQSISDLKSLATALLETIHEKNMVIQHQRQINKILGNRVAELEKKLKTLEMSGLWSLPGLTYNVSLGICGRGRDAIILNTQQVDLTDPSDSPGQNGDKRSENKLAEHESSPEDSVTPAASDFQDDAPTPSSCVEASNQNCSPQLDEQESSRPQTETPASEECQESGQSQSTAVFTSFTTEEEGLSDSSADVKYLNRPDPSDPGHSQQLSENSVPTAGGEEESYECTVGGESVETECNVIERNSHITSSTTVSTTASQEQQEDVLTTADVCSSQEEV</sequence>
<feature type="compositionally biased region" description="Polar residues" evidence="4">
    <location>
        <begin position="367"/>
        <end position="380"/>
    </location>
</feature>
<accession>A0A668RWV1</accession>
<organism evidence="5 6">
    <name type="scientific">Oreochromis aureus</name>
    <name type="common">Israeli tilapia</name>
    <name type="synonym">Chromis aureus</name>
    <dbReference type="NCBI Taxonomy" id="47969"/>
    <lineage>
        <taxon>Eukaryota</taxon>
        <taxon>Metazoa</taxon>
        <taxon>Chordata</taxon>
        <taxon>Craniata</taxon>
        <taxon>Vertebrata</taxon>
        <taxon>Euteleostomi</taxon>
        <taxon>Actinopterygii</taxon>
        <taxon>Neopterygii</taxon>
        <taxon>Teleostei</taxon>
        <taxon>Neoteleostei</taxon>
        <taxon>Acanthomorphata</taxon>
        <taxon>Ovalentaria</taxon>
        <taxon>Cichlomorphae</taxon>
        <taxon>Cichliformes</taxon>
        <taxon>Cichlidae</taxon>
        <taxon>African cichlids</taxon>
        <taxon>Pseudocrenilabrinae</taxon>
        <taxon>Oreochromini</taxon>
        <taxon>Oreochromis</taxon>
    </lineage>
</organism>
<dbReference type="InterPro" id="IPR019179">
    <property type="entry name" value="CC149"/>
</dbReference>